<evidence type="ECO:0000313" key="2">
    <source>
        <dbReference type="Proteomes" id="UP000027920"/>
    </source>
</evidence>
<dbReference type="AlphaFoldDB" id="A0A072PRJ8"/>
<dbReference type="HOGENOM" id="CLU_1708493_0_0_1"/>
<protein>
    <submittedName>
        <fullName evidence="1">Uncharacterized protein</fullName>
    </submittedName>
</protein>
<dbReference type="GeneID" id="25278464"/>
<proteinExistence type="predicted"/>
<gene>
    <name evidence="1" type="ORF">A1O9_03530</name>
</gene>
<dbReference type="RefSeq" id="XP_013264548.1">
    <property type="nucleotide sequence ID" value="XM_013409094.1"/>
</dbReference>
<dbReference type="VEuPathDB" id="FungiDB:A1O9_03530"/>
<feature type="non-terminal residue" evidence="1">
    <location>
        <position position="154"/>
    </location>
</feature>
<reference evidence="1 2" key="1">
    <citation type="submission" date="2013-03" db="EMBL/GenBank/DDBJ databases">
        <title>The Genome Sequence of Exophiala aquamarina CBS 119918.</title>
        <authorList>
            <consortium name="The Broad Institute Genomics Platform"/>
            <person name="Cuomo C."/>
            <person name="de Hoog S."/>
            <person name="Gorbushina A."/>
            <person name="Walker B."/>
            <person name="Young S.K."/>
            <person name="Zeng Q."/>
            <person name="Gargeya S."/>
            <person name="Fitzgerald M."/>
            <person name="Haas B."/>
            <person name="Abouelleil A."/>
            <person name="Allen A.W."/>
            <person name="Alvarado L."/>
            <person name="Arachchi H.M."/>
            <person name="Berlin A.M."/>
            <person name="Chapman S.B."/>
            <person name="Gainer-Dewar J."/>
            <person name="Goldberg J."/>
            <person name="Griggs A."/>
            <person name="Gujja S."/>
            <person name="Hansen M."/>
            <person name="Howarth C."/>
            <person name="Imamovic A."/>
            <person name="Ireland A."/>
            <person name="Larimer J."/>
            <person name="McCowan C."/>
            <person name="Murphy C."/>
            <person name="Pearson M."/>
            <person name="Poon T.W."/>
            <person name="Priest M."/>
            <person name="Roberts A."/>
            <person name="Saif S."/>
            <person name="Shea T."/>
            <person name="Sisk P."/>
            <person name="Sykes S."/>
            <person name="Wortman J."/>
            <person name="Nusbaum C."/>
            <person name="Birren B."/>
        </authorList>
    </citation>
    <scope>NUCLEOTIDE SEQUENCE [LARGE SCALE GENOMIC DNA]</scope>
    <source>
        <strain evidence="1 2">CBS 119918</strain>
    </source>
</reference>
<dbReference type="OrthoDB" id="4108697at2759"/>
<accession>A0A072PRJ8</accession>
<keyword evidence="2" id="KW-1185">Reference proteome</keyword>
<evidence type="ECO:0000313" key="1">
    <source>
        <dbReference type="EMBL" id="KEF61958.1"/>
    </source>
</evidence>
<dbReference type="EMBL" id="AMGV01000002">
    <property type="protein sequence ID" value="KEF61958.1"/>
    <property type="molecule type" value="Genomic_DNA"/>
</dbReference>
<organism evidence="1 2">
    <name type="scientific">Exophiala aquamarina CBS 119918</name>
    <dbReference type="NCBI Taxonomy" id="1182545"/>
    <lineage>
        <taxon>Eukaryota</taxon>
        <taxon>Fungi</taxon>
        <taxon>Dikarya</taxon>
        <taxon>Ascomycota</taxon>
        <taxon>Pezizomycotina</taxon>
        <taxon>Eurotiomycetes</taxon>
        <taxon>Chaetothyriomycetidae</taxon>
        <taxon>Chaetothyriales</taxon>
        <taxon>Herpotrichiellaceae</taxon>
        <taxon>Exophiala</taxon>
    </lineage>
</organism>
<comment type="caution">
    <text evidence="1">The sequence shown here is derived from an EMBL/GenBank/DDBJ whole genome shotgun (WGS) entry which is preliminary data.</text>
</comment>
<name>A0A072PRJ8_9EURO</name>
<dbReference type="Proteomes" id="UP000027920">
    <property type="component" value="Unassembled WGS sequence"/>
</dbReference>
<sequence>MSHRYPWLQKLSHRGRSNIMVKYVPFKAPYENILPRLIDFNSPSHVSAKELYDRMPADQLNWRIVTNVSAKQVPYAILRNHTRNRYYAAFSLALKEQGYHTNGKLLKDALGAGHGPQQPLKGTLELYVFHNKVNDMAFDKLRNDAALVIEAVRK</sequence>